<gene>
    <name evidence="13" type="primary">asnB</name>
    <name evidence="13" type="ORF">JKK62_09300</name>
</gene>
<reference evidence="13" key="1">
    <citation type="submission" date="2021-01" db="EMBL/GenBank/DDBJ databases">
        <title>Genome public.</title>
        <authorList>
            <person name="Liu C."/>
            <person name="Sun Q."/>
        </authorList>
    </citation>
    <scope>NUCLEOTIDE SEQUENCE</scope>
    <source>
        <strain evidence="13">M6</strain>
    </source>
</reference>
<comment type="catalytic activity">
    <reaction evidence="8">
        <text>L-aspartate + L-glutamine + ATP + H2O = L-asparagine + L-glutamate + AMP + diphosphate + H(+)</text>
        <dbReference type="Rhea" id="RHEA:12228"/>
        <dbReference type="ChEBI" id="CHEBI:15377"/>
        <dbReference type="ChEBI" id="CHEBI:15378"/>
        <dbReference type="ChEBI" id="CHEBI:29985"/>
        <dbReference type="ChEBI" id="CHEBI:29991"/>
        <dbReference type="ChEBI" id="CHEBI:30616"/>
        <dbReference type="ChEBI" id="CHEBI:33019"/>
        <dbReference type="ChEBI" id="CHEBI:58048"/>
        <dbReference type="ChEBI" id="CHEBI:58359"/>
        <dbReference type="ChEBI" id="CHEBI:456215"/>
        <dbReference type="EC" id="6.3.5.4"/>
    </reaction>
</comment>
<dbReference type="EMBL" id="JAEQMG010000091">
    <property type="protein sequence ID" value="MBK6088840.1"/>
    <property type="molecule type" value="Genomic_DNA"/>
</dbReference>
<accession>A0A934WRZ0</accession>
<evidence type="ECO:0000256" key="11">
    <source>
        <dbReference type="PIRSR" id="PIRSR001589-3"/>
    </source>
</evidence>
<keyword evidence="6 9" id="KW-0061">Asparagine biosynthesis</keyword>
<evidence type="ECO:0000256" key="6">
    <source>
        <dbReference type="ARBA" id="ARBA00022888"/>
    </source>
</evidence>
<dbReference type="PANTHER" id="PTHR43284:SF1">
    <property type="entry name" value="ASPARAGINE SYNTHETASE"/>
    <property type="match status" value="1"/>
</dbReference>
<evidence type="ECO:0000256" key="3">
    <source>
        <dbReference type="ARBA" id="ARBA00012737"/>
    </source>
</evidence>
<evidence type="ECO:0000256" key="7">
    <source>
        <dbReference type="ARBA" id="ARBA00022962"/>
    </source>
</evidence>
<evidence type="ECO:0000256" key="4">
    <source>
        <dbReference type="ARBA" id="ARBA00022741"/>
    </source>
</evidence>
<evidence type="ECO:0000256" key="8">
    <source>
        <dbReference type="ARBA" id="ARBA00048741"/>
    </source>
</evidence>
<keyword evidence="5 10" id="KW-0067">ATP-binding</keyword>
<feature type="active site" description="For GATase activity" evidence="9">
    <location>
        <position position="2"/>
    </location>
</feature>
<feature type="domain" description="Glutamine amidotransferase type-2" evidence="12">
    <location>
        <begin position="2"/>
        <end position="216"/>
    </location>
</feature>
<keyword evidence="9" id="KW-0028">Amino-acid biosynthesis</keyword>
<evidence type="ECO:0000256" key="2">
    <source>
        <dbReference type="ARBA" id="ARBA00005752"/>
    </source>
</evidence>
<evidence type="ECO:0000256" key="1">
    <source>
        <dbReference type="ARBA" id="ARBA00005187"/>
    </source>
</evidence>
<feature type="binding site" evidence="10">
    <location>
        <position position="294"/>
    </location>
    <ligand>
        <name>ATP</name>
        <dbReference type="ChEBI" id="CHEBI:30616"/>
    </ligand>
</feature>
<comment type="similarity">
    <text evidence="2">Belongs to the asparagine synthetase family.</text>
</comment>
<evidence type="ECO:0000259" key="12">
    <source>
        <dbReference type="PROSITE" id="PS51278"/>
    </source>
</evidence>
<dbReference type="Pfam" id="PF13537">
    <property type="entry name" value="GATase_7"/>
    <property type="match status" value="1"/>
</dbReference>
<dbReference type="InterPro" id="IPR006426">
    <property type="entry name" value="Asn_synth_AEB"/>
</dbReference>
<sequence>MCGIAGWIEKDCMMTERRETLQAMSETLTRRGPDENGIYLNGDVALIHRRLVVIDRENGKQPMAARHGDATYVIVYNGELYNTEELREELRSKGFHFRGHSDTEVVLKAFIQYGERCPEKLNGIFAFAVFNTRDRTLFLCRDKIGVKPLFYHEYDGGLIFGSEIKALLKSGVVKPQIDEQGLNEIFFLGPARTPSCGVFKGVFELNPGECAVYKNGRLRRRTYFSIEAREHGENEAETIETTRYLLTDAIQRQLISDVPRCLFLSGGLDSSIIVKTAAMYHRENRMGRVHTYSVEYRDNAEFFQKSLFQPNKDSDYIGLMVRDADTKHREVILDNKLLADALYDSVEARDLPGYADVDSSLLLFCREIKKDYTVALSGECADELFGGYPWYHNKDILFEDCFPWSRSQDVRRKLLKKGLLPRGEEYVRQRYLDTISIAPKLSTDSRLEARMREMFFLNFYWFMQCLLERKDRCSMYSGLEVRVPFCDYRLVEYAYNMPWKLKAYGGREKGIVRKAFEDVLPKEIAWRKKSPYPKTHNPVYFEECAKRVRLILQKNNVLTEMLDKKTVEDIIERPESVTEPWYGQLMKAPQILAYIIELDYWFEKYGVEIVG</sequence>
<dbReference type="Gene3D" id="3.60.20.10">
    <property type="entry name" value="Glutamine Phosphoribosylpyrophosphate, subunit 1, domain 1"/>
    <property type="match status" value="1"/>
</dbReference>
<feature type="site" description="Important for beta-aspartyl-AMP intermediate formation" evidence="11">
    <location>
        <position position="379"/>
    </location>
</feature>
<dbReference type="SUPFAM" id="SSF56235">
    <property type="entry name" value="N-terminal nucleophile aminohydrolases (Ntn hydrolases)"/>
    <property type="match status" value="1"/>
</dbReference>
<dbReference type="CDD" id="cd00712">
    <property type="entry name" value="AsnB"/>
    <property type="match status" value="1"/>
</dbReference>
<dbReference type="PIRSF" id="PIRSF001589">
    <property type="entry name" value="Asn_synthetase_glu-h"/>
    <property type="match status" value="1"/>
</dbReference>
<name>A0A934WRZ0_9FIRM</name>
<dbReference type="InterPro" id="IPR033738">
    <property type="entry name" value="AsnB_N"/>
</dbReference>
<dbReference type="InterPro" id="IPR029055">
    <property type="entry name" value="Ntn_hydrolases_N"/>
</dbReference>
<protein>
    <recommendedName>
        <fullName evidence="3">asparagine synthase (glutamine-hydrolyzing)</fullName>
        <ecNumber evidence="3">6.3.5.4</ecNumber>
    </recommendedName>
</protein>
<dbReference type="RefSeq" id="WP_201427667.1">
    <property type="nucleotide sequence ID" value="NZ_JAEQMG010000091.1"/>
</dbReference>
<comment type="pathway">
    <text evidence="1">Amino-acid biosynthesis; L-asparagine biosynthesis; L-asparagine from L-aspartate (L-Gln route): step 1/1.</text>
</comment>
<dbReference type="GO" id="GO:0006529">
    <property type="term" value="P:asparagine biosynthetic process"/>
    <property type="evidence" value="ECO:0007669"/>
    <property type="project" value="UniProtKB-KW"/>
</dbReference>
<evidence type="ECO:0000313" key="14">
    <source>
        <dbReference type="Proteomes" id="UP000633365"/>
    </source>
</evidence>
<organism evidence="13 14">
    <name type="scientific">Ruminococcus difficilis</name>
    <dbReference type="NCBI Taxonomy" id="2763069"/>
    <lineage>
        <taxon>Bacteria</taxon>
        <taxon>Bacillati</taxon>
        <taxon>Bacillota</taxon>
        <taxon>Clostridia</taxon>
        <taxon>Eubacteriales</taxon>
        <taxon>Oscillospiraceae</taxon>
        <taxon>Ruminococcus</taxon>
    </lineage>
</organism>
<dbReference type="InterPro" id="IPR051786">
    <property type="entry name" value="ASN_synthetase/amidase"/>
</dbReference>
<evidence type="ECO:0000256" key="5">
    <source>
        <dbReference type="ARBA" id="ARBA00022840"/>
    </source>
</evidence>
<dbReference type="SUPFAM" id="SSF52402">
    <property type="entry name" value="Adenine nucleotide alpha hydrolases-like"/>
    <property type="match status" value="1"/>
</dbReference>
<dbReference type="GO" id="GO:0004066">
    <property type="term" value="F:asparagine synthase (glutamine-hydrolyzing) activity"/>
    <property type="evidence" value="ECO:0007669"/>
    <property type="project" value="UniProtKB-EC"/>
</dbReference>
<keyword evidence="7 9" id="KW-0315">Glutamine amidotransferase</keyword>
<dbReference type="EC" id="6.3.5.4" evidence="3"/>
<dbReference type="CDD" id="cd01991">
    <property type="entry name" value="Asn_synthase_B_C"/>
    <property type="match status" value="1"/>
</dbReference>
<evidence type="ECO:0000256" key="9">
    <source>
        <dbReference type="PIRSR" id="PIRSR001589-1"/>
    </source>
</evidence>
<keyword evidence="14" id="KW-1185">Reference proteome</keyword>
<dbReference type="GO" id="GO:0005524">
    <property type="term" value="F:ATP binding"/>
    <property type="evidence" value="ECO:0007669"/>
    <property type="project" value="UniProtKB-KW"/>
</dbReference>
<proteinExistence type="inferred from homology"/>
<dbReference type="InterPro" id="IPR001962">
    <property type="entry name" value="Asn_synthase"/>
</dbReference>
<comment type="caution">
    <text evidence="13">The sequence shown here is derived from an EMBL/GenBank/DDBJ whole genome shotgun (WGS) entry which is preliminary data.</text>
</comment>
<dbReference type="GO" id="GO:0005829">
    <property type="term" value="C:cytosol"/>
    <property type="evidence" value="ECO:0007669"/>
    <property type="project" value="TreeGrafter"/>
</dbReference>
<dbReference type="Gene3D" id="3.40.50.620">
    <property type="entry name" value="HUPs"/>
    <property type="match status" value="1"/>
</dbReference>
<dbReference type="InterPro" id="IPR017932">
    <property type="entry name" value="GATase_2_dom"/>
</dbReference>
<feature type="binding site" evidence="10">
    <location>
        <position position="102"/>
    </location>
    <ligand>
        <name>L-glutamine</name>
        <dbReference type="ChEBI" id="CHEBI:58359"/>
    </ligand>
</feature>
<evidence type="ECO:0000313" key="13">
    <source>
        <dbReference type="EMBL" id="MBK6088840.1"/>
    </source>
</evidence>
<dbReference type="InterPro" id="IPR014729">
    <property type="entry name" value="Rossmann-like_a/b/a_fold"/>
</dbReference>
<dbReference type="PROSITE" id="PS51278">
    <property type="entry name" value="GATASE_TYPE_2"/>
    <property type="match status" value="1"/>
</dbReference>
<evidence type="ECO:0000256" key="10">
    <source>
        <dbReference type="PIRSR" id="PIRSR001589-2"/>
    </source>
</evidence>
<dbReference type="AlphaFoldDB" id="A0A934WRZ0"/>
<dbReference type="NCBIfam" id="TIGR01536">
    <property type="entry name" value="asn_synth_AEB"/>
    <property type="match status" value="1"/>
</dbReference>
<dbReference type="PANTHER" id="PTHR43284">
    <property type="entry name" value="ASPARAGINE SYNTHETASE (GLUTAMINE-HYDROLYZING)"/>
    <property type="match status" value="1"/>
</dbReference>
<dbReference type="Proteomes" id="UP000633365">
    <property type="component" value="Unassembled WGS sequence"/>
</dbReference>
<keyword evidence="13" id="KW-0436">Ligase</keyword>
<feature type="binding site" evidence="10">
    <location>
        <begin position="377"/>
        <end position="378"/>
    </location>
    <ligand>
        <name>ATP</name>
        <dbReference type="ChEBI" id="CHEBI:30616"/>
    </ligand>
</feature>
<keyword evidence="4 10" id="KW-0547">Nucleotide-binding</keyword>
<dbReference type="Pfam" id="PF00733">
    <property type="entry name" value="Asn_synthase"/>
    <property type="match status" value="1"/>
</dbReference>